<dbReference type="AlphaFoldDB" id="A0A1H4AKH2"/>
<protein>
    <submittedName>
        <fullName evidence="2">Uncharacterized protein</fullName>
    </submittedName>
</protein>
<dbReference type="EMBL" id="FNQY01000015">
    <property type="protein sequence ID" value="SEA36152.1"/>
    <property type="molecule type" value="Genomic_DNA"/>
</dbReference>
<keyword evidence="3" id="KW-1185">Reference proteome</keyword>
<evidence type="ECO:0000256" key="1">
    <source>
        <dbReference type="SAM" id="MobiDB-lite"/>
    </source>
</evidence>
<sequence>MDLSMNKRGKGIRNAGIILNDMKKMTKKNTEAPLCIKNCKPSKAKLKKDKIASAKLNLGNLTTEDSKSASWDKKGKPIFAGSGE</sequence>
<evidence type="ECO:0000313" key="2">
    <source>
        <dbReference type="EMBL" id="SEA36152.1"/>
    </source>
</evidence>
<organism evidence="2 3">
    <name type="scientific">Arachidicoccus rhizosphaerae</name>
    <dbReference type="NCBI Taxonomy" id="551991"/>
    <lineage>
        <taxon>Bacteria</taxon>
        <taxon>Pseudomonadati</taxon>
        <taxon>Bacteroidota</taxon>
        <taxon>Chitinophagia</taxon>
        <taxon>Chitinophagales</taxon>
        <taxon>Chitinophagaceae</taxon>
        <taxon>Arachidicoccus</taxon>
    </lineage>
</organism>
<accession>A0A1H4AKH2</accession>
<dbReference type="Proteomes" id="UP000199041">
    <property type="component" value="Unassembled WGS sequence"/>
</dbReference>
<gene>
    <name evidence="2" type="ORF">SAMN05192529_11529</name>
</gene>
<name>A0A1H4AKH2_9BACT</name>
<reference evidence="2 3" key="1">
    <citation type="submission" date="2016-10" db="EMBL/GenBank/DDBJ databases">
        <authorList>
            <person name="de Groot N.N."/>
        </authorList>
    </citation>
    <scope>NUCLEOTIDE SEQUENCE [LARGE SCALE GENOMIC DNA]</scope>
    <source>
        <strain evidence="2 3">Vu-144</strain>
    </source>
</reference>
<proteinExistence type="predicted"/>
<feature type="region of interest" description="Disordered" evidence="1">
    <location>
        <begin position="63"/>
        <end position="84"/>
    </location>
</feature>
<evidence type="ECO:0000313" key="3">
    <source>
        <dbReference type="Proteomes" id="UP000199041"/>
    </source>
</evidence>
<feature type="compositionally biased region" description="Basic and acidic residues" evidence="1">
    <location>
        <begin position="64"/>
        <end position="75"/>
    </location>
</feature>